<dbReference type="Pfam" id="PF01564">
    <property type="entry name" value="Spermine_synth"/>
    <property type="match status" value="1"/>
</dbReference>
<keyword evidence="2 5" id="KW-0808">Transferase</keyword>
<keyword evidence="3" id="KW-0620">Polyamine biosynthesis</keyword>
<name>A0A5B8RAG8_9ZZZZ</name>
<comment type="similarity">
    <text evidence="1">Belongs to the spermidine/spermine synthase family.</text>
</comment>
<evidence type="ECO:0000256" key="2">
    <source>
        <dbReference type="ARBA" id="ARBA00022679"/>
    </source>
</evidence>
<dbReference type="PANTHER" id="PTHR43317">
    <property type="entry name" value="THERMOSPERMINE SYNTHASE ACAULIS5"/>
    <property type="match status" value="1"/>
</dbReference>
<dbReference type="GO" id="GO:0010487">
    <property type="term" value="F:thermospermine synthase activity"/>
    <property type="evidence" value="ECO:0007669"/>
    <property type="project" value="UniProtKB-ARBA"/>
</dbReference>
<dbReference type="HAMAP" id="MF_00198">
    <property type="entry name" value="Spermidine_synth"/>
    <property type="match status" value="1"/>
</dbReference>
<dbReference type="InterPro" id="IPR037163">
    <property type="entry name" value="Spermidine_synt_N_sf"/>
</dbReference>
<dbReference type="InterPro" id="IPR001045">
    <property type="entry name" value="Spermi_synthase"/>
</dbReference>
<evidence type="ECO:0000256" key="3">
    <source>
        <dbReference type="ARBA" id="ARBA00023115"/>
    </source>
</evidence>
<protein>
    <submittedName>
        <fullName evidence="5">Polyamine aminopropyltransferase</fullName>
        <ecNumber evidence="5">2.5.1.104</ecNumber>
    </submittedName>
</protein>
<accession>A0A5B8RAG8</accession>
<dbReference type="EMBL" id="MN079105">
    <property type="protein sequence ID" value="QEA05591.1"/>
    <property type="molecule type" value="Genomic_DNA"/>
</dbReference>
<dbReference type="Gene3D" id="3.40.50.150">
    <property type="entry name" value="Vaccinia Virus protein VP39"/>
    <property type="match status" value="1"/>
</dbReference>
<reference evidence="5" key="1">
    <citation type="submission" date="2019-06" db="EMBL/GenBank/DDBJ databases">
        <authorList>
            <person name="Murdoch R.W."/>
            <person name="Fathepure B."/>
        </authorList>
    </citation>
    <scope>NUCLEOTIDE SEQUENCE</scope>
</reference>
<sequence>MLSFGQYSEDGDWVEHTAESVIAAGRTTFQSYLFFRSPVHGVCVALDGDIQSCEADEAIYHEALVHPAMLVHPDPRRVLIMGGGEGATAREVLRHPGVTRVVMVDMDAEFVELCRTHLAGWNAGAFADPRLDVQCRDINEFLDEPGEGFDVVIGDLVDFNDPDDPAAALYSRQLYERLRRRLNPGAITATQAGGLTTGRTAAHAHVRATLDAAFTNVSSYGIVVPSFYHLWSYVLASDERLPDVDALPMERFAQRATARRLALPATGPASLAATFALPVSIYEKLQKPAT</sequence>
<dbReference type="InterPro" id="IPR030374">
    <property type="entry name" value="PABS"/>
</dbReference>
<dbReference type="CDD" id="cd02440">
    <property type="entry name" value="AdoMet_MTases"/>
    <property type="match status" value="1"/>
</dbReference>
<dbReference type="InterPro" id="IPR029063">
    <property type="entry name" value="SAM-dependent_MTases_sf"/>
</dbReference>
<evidence type="ECO:0000256" key="1">
    <source>
        <dbReference type="ARBA" id="ARBA00007867"/>
    </source>
</evidence>
<proteinExistence type="inferred from homology"/>
<dbReference type="GO" id="GO:0006596">
    <property type="term" value="P:polyamine biosynthetic process"/>
    <property type="evidence" value="ECO:0007669"/>
    <property type="project" value="UniProtKB-KW"/>
</dbReference>
<dbReference type="Gene3D" id="2.30.140.10">
    <property type="entry name" value="Spermidine synthase, tetramerisation domain"/>
    <property type="match status" value="1"/>
</dbReference>
<dbReference type="SUPFAM" id="SSF53335">
    <property type="entry name" value="S-adenosyl-L-methionine-dependent methyltransferases"/>
    <property type="match status" value="1"/>
</dbReference>
<evidence type="ECO:0000259" key="4">
    <source>
        <dbReference type="PROSITE" id="PS51006"/>
    </source>
</evidence>
<dbReference type="AlphaFoldDB" id="A0A5B8RAG8"/>
<dbReference type="PANTHER" id="PTHR43317:SF1">
    <property type="entry name" value="THERMOSPERMINE SYNTHASE ACAULIS5"/>
    <property type="match status" value="1"/>
</dbReference>
<feature type="domain" description="PABS" evidence="4">
    <location>
        <begin position="1"/>
        <end position="238"/>
    </location>
</feature>
<dbReference type="PROSITE" id="PS51006">
    <property type="entry name" value="PABS_2"/>
    <property type="match status" value="1"/>
</dbReference>
<organism evidence="5">
    <name type="scientific">uncultured organism</name>
    <dbReference type="NCBI Taxonomy" id="155900"/>
    <lineage>
        <taxon>unclassified sequences</taxon>
        <taxon>environmental samples</taxon>
    </lineage>
</organism>
<evidence type="ECO:0000313" key="5">
    <source>
        <dbReference type="EMBL" id="QEA05591.1"/>
    </source>
</evidence>
<dbReference type="EC" id="2.5.1.104" evidence="5"/>
<gene>
    <name evidence="5" type="primary">speE_1</name>
    <name evidence="5" type="ORF">KBTEX_01914</name>
</gene>